<comment type="caution">
    <text evidence="2">The sequence shown here is derived from an EMBL/GenBank/DDBJ whole genome shotgun (WGS) entry which is preliminary data.</text>
</comment>
<evidence type="ECO:0000256" key="1">
    <source>
        <dbReference type="SAM" id="Phobius"/>
    </source>
</evidence>
<keyword evidence="1" id="KW-0472">Membrane</keyword>
<proteinExistence type="predicted"/>
<dbReference type="EMBL" id="JAPFFJ010000017">
    <property type="protein sequence ID" value="KAJ6405678.1"/>
    <property type="molecule type" value="Genomic_DNA"/>
</dbReference>
<evidence type="ECO:0000313" key="3">
    <source>
        <dbReference type="Proteomes" id="UP001162972"/>
    </source>
</evidence>
<keyword evidence="1" id="KW-1133">Transmembrane helix</keyword>
<feature type="transmembrane region" description="Helical" evidence="1">
    <location>
        <begin position="88"/>
        <end position="112"/>
    </location>
</feature>
<accession>A0AAD6JJ19</accession>
<dbReference type="Proteomes" id="UP001162972">
    <property type="component" value="Chromosome 2"/>
</dbReference>
<gene>
    <name evidence="2" type="ORF">OIU84_013606</name>
</gene>
<reference evidence="2 3" key="1">
    <citation type="journal article" date="2023" name="Int. J. Mol. Sci.">
        <title>De Novo Assembly and Annotation of 11 Diverse Shrub Willow (Salix) Genomes Reveals Novel Gene Organization in Sex-Linked Regions.</title>
        <authorList>
            <person name="Hyden B."/>
            <person name="Feng K."/>
            <person name="Yates T.B."/>
            <person name="Jawdy S."/>
            <person name="Cereghino C."/>
            <person name="Smart L.B."/>
            <person name="Muchero W."/>
        </authorList>
    </citation>
    <scope>NUCLEOTIDE SEQUENCE [LARGE SCALE GENOMIC DNA]</scope>
    <source>
        <tissue evidence="2">Shoot tip</tissue>
    </source>
</reference>
<keyword evidence="3" id="KW-1185">Reference proteome</keyword>
<protein>
    <submittedName>
        <fullName evidence="2">Uncharacterized protein</fullName>
    </submittedName>
</protein>
<keyword evidence="1" id="KW-0812">Transmembrane</keyword>
<sequence>MISSKLHNQPLHSYQITTSSPCQCKWHDFLAVEEDSSLLPKNSRFKSNPKMCSMDALRTGKLSSNGIRIMERLGSSNAEAMLSKTEPVFYALTCFFFLVCCLEVQFLFPTFIDFCKQSMRNTDNSPDSLPQSTQVLLGRKFVWWAVAVPSVLLHSNNGESGTRGQ</sequence>
<name>A0AAD6JJ19_9ROSI</name>
<evidence type="ECO:0000313" key="2">
    <source>
        <dbReference type="EMBL" id="KAJ6405678.1"/>
    </source>
</evidence>
<organism evidence="2 3">
    <name type="scientific">Salix udensis</name>
    <dbReference type="NCBI Taxonomy" id="889485"/>
    <lineage>
        <taxon>Eukaryota</taxon>
        <taxon>Viridiplantae</taxon>
        <taxon>Streptophyta</taxon>
        <taxon>Embryophyta</taxon>
        <taxon>Tracheophyta</taxon>
        <taxon>Spermatophyta</taxon>
        <taxon>Magnoliopsida</taxon>
        <taxon>eudicotyledons</taxon>
        <taxon>Gunneridae</taxon>
        <taxon>Pentapetalae</taxon>
        <taxon>rosids</taxon>
        <taxon>fabids</taxon>
        <taxon>Malpighiales</taxon>
        <taxon>Salicaceae</taxon>
        <taxon>Saliceae</taxon>
        <taxon>Salix</taxon>
    </lineage>
</organism>
<dbReference type="AlphaFoldDB" id="A0AAD6JJ19"/>